<dbReference type="PANTHER" id="PTHR23088:SF27">
    <property type="entry name" value="DEAMINATED GLUTATHIONE AMIDASE"/>
    <property type="match status" value="1"/>
</dbReference>
<dbReference type="SUPFAM" id="SSF56317">
    <property type="entry name" value="Carbon-nitrogen hydrolase"/>
    <property type="match status" value="1"/>
</dbReference>
<dbReference type="CDD" id="cd07197">
    <property type="entry name" value="nitrilase"/>
    <property type="match status" value="1"/>
</dbReference>
<evidence type="ECO:0000313" key="2">
    <source>
        <dbReference type="EMBL" id="GAG83718.1"/>
    </source>
</evidence>
<feature type="domain" description="CN hydrolase" evidence="1">
    <location>
        <begin position="1"/>
        <end position="141"/>
    </location>
</feature>
<dbReference type="Pfam" id="PF00795">
    <property type="entry name" value="CN_hydrolase"/>
    <property type="match status" value="1"/>
</dbReference>
<name>X1BHX7_9ZZZZ</name>
<evidence type="ECO:0000259" key="1">
    <source>
        <dbReference type="PROSITE" id="PS50263"/>
    </source>
</evidence>
<feature type="non-terminal residue" evidence="2">
    <location>
        <position position="1"/>
    </location>
</feature>
<dbReference type="PROSITE" id="PS50263">
    <property type="entry name" value="CN_HYDROLASE"/>
    <property type="match status" value="1"/>
</dbReference>
<gene>
    <name evidence="2" type="ORF">S01H4_21944</name>
</gene>
<organism evidence="2">
    <name type="scientific">marine sediment metagenome</name>
    <dbReference type="NCBI Taxonomy" id="412755"/>
    <lineage>
        <taxon>unclassified sequences</taxon>
        <taxon>metagenomes</taxon>
        <taxon>ecological metagenomes</taxon>
    </lineage>
</organism>
<dbReference type="AlphaFoldDB" id="X1BHX7"/>
<dbReference type="Gene3D" id="3.60.110.10">
    <property type="entry name" value="Carbon-nitrogen hydrolase"/>
    <property type="match status" value="1"/>
</dbReference>
<protein>
    <recommendedName>
        <fullName evidence="1">CN hydrolase domain-containing protein</fullName>
    </recommendedName>
</protein>
<reference evidence="2" key="1">
    <citation type="journal article" date="2014" name="Front. Microbiol.">
        <title>High frequency of phylogenetically diverse reductive dehalogenase-homologous genes in deep subseafloor sedimentary metagenomes.</title>
        <authorList>
            <person name="Kawai M."/>
            <person name="Futagami T."/>
            <person name="Toyoda A."/>
            <person name="Takaki Y."/>
            <person name="Nishi S."/>
            <person name="Hori S."/>
            <person name="Arai W."/>
            <person name="Tsubouchi T."/>
            <person name="Morono Y."/>
            <person name="Uchiyama I."/>
            <person name="Ito T."/>
            <person name="Fujiyama A."/>
            <person name="Inagaki F."/>
            <person name="Takami H."/>
        </authorList>
    </citation>
    <scope>NUCLEOTIDE SEQUENCE</scope>
    <source>
        <strain evidence="2">Expedition CK06-06</strain>
    </source>
</reference>
<dbReference type="InterPro" id="IPR003010">
    <property type="entry name" value="C-N_Hydrolase"/>
</dbReference>
<dbReference type="EMBL" id="BART01009996">
    <property type="protein sequence ID" value="GAG83718.1"/>
    <property type="molecule type" value="Genomic_DNA"/>
</dbReference>
<sequence>TSTFWKNGSLLGKYKKKNPIKGEILVGVAKGNQPVVIDTEFGKIGLLVCADMFDPILVKQVTTLGAQILSLPVAAMGSHPTVKGHPLTEKVASDNGVFVLKVGNTYSSTIGGRSAIIAPWGILTEVSDSIEDRIITADLDMKRLFKYRKKNLNK</sequence>
<dbReference type="PANTHER" id="PTHR23088">
    <property type="entry name" value="NITRILASE-RELATED"/>
    <property type="match status" value="1"/>
</dbReference>
<dbReference type="InterPro" id="IPR036526">
    <property type="entry name" value="C-N_Hydrolase_sf"/>
</dbReference>
<comment type="caution">
    <text evidence="2">The sequence shown here is derived from an EMBL/GenBank/DDBJ whole genome shotgun (WGS) entry which is preliminary data.</text>
</comment>
<accession>X1BHX7</accession>
<proteinExistence type="predicted"/>